<dbReference type="EMBL" id="AUZZ01002731">
    <property type="protein sequence ID" value="EQD59172.1"/>
    <property type="molecule type" value="Genomic_DNA"/>
</dbReference>
<evidence type="ECO:0000313" key="5">
    <source>
        <dbReference type="EMBL" id="EQD59172.1"/>
    </source>
</evidence>
<evidence type="ECO:0000256" key="2">
    <source>
        <dbReference type="ARBA" id="ARBA00023125"/>
    </source>
</evidence>
<dbReference type="Gene3D" id="3.40.50.1390">
    <property type="entry name" value="Resolvase, N-terminal catalytic domain"/>
    <property type="match status" value="1"/>
</dbReference>
<evidence type="ECO:0000256" key="3">
    <source>
        <dbReference type="ARBA" id="ARBA00023172"/>
    </source>
</evidence>
<dbReference type="GO" id="GO:0003677">
    <property type="term" value="F:DNA binding"/>
    <property type="evidence" value="ECO:0007669"/>
    <property type="project" value="UniProtKB-KW"/>
</dbReference>
<dbReference type="PROSITE" id="PS00397">
    <property type="entry name" value="RECOMBINASES_1"/>
    <property type="match status" value="1"/>
</dbReference>
<dbReference type="Pfam" id="PF00239">
    <property type="entry name" value="Resolvase"/>
    <property type="match status" value="1"/>
</dbReference>
<dbReference type="InterPro" id="IPR036162">
    <property type="entry name" value="Resolvase-like_N_sf"/>
</dbReference>
<dbReference type="SUPFAM" id="SSF53041">
    <property type="entry name" value="Resolvase-like"/>
    <property type="match status" value="1"/>
</dbReference>
<evidence type="ECO:0000256" key="1">
    <source>
        <dbReference type="ARBA" id="ARBA00022908"/>
    </source>
</evidence>
<dbReference type="InterPro" id="IPR006118">
    <property type="entry name" value="Recombinase_CS"/>
</dbReference>
<feature type="non-terminal residue" evidence="5">
    <location>
        <position position="158"/>
    </location>
</feature>
<name>T1AP88_9ZZZZ</name>
<dbReference type="Gene3D" id="1.10.287.2170">
    <property type="match status" value="1"/>
</dbReference>
<gene>
    <name evidence="5" type="ORF">B2A_04080</name>
</gene>
<dbReference type="PANTHER" id="PTHR30461:SF2">
    <property type="entry name" value="SERINE RECOMBINASE PINE-RELATED"/>
    <property type="match status" value="1"/>
</dbReference>
<dbReference type="SMART" id="SM00857">
    <property type="entry name" value="Resolvase"/>
    <property type="match status" value="1"/>
</dbReference>
<feature type="non-terminal residue" evidence="5">
    <location>
        <position position="1"/>
    </location>
</feature>
<protein>
    <submittedName>
        <fullName evidence="5">DNA binding domain protein, excisionase family</fullName>
    </submittedName>
</protein>
<sequence>YRLSDIEALMGKAPDAGRSCGIYARVSTKKQEEMGNLARQQERLVAYATAHGYQVALSASDVASGLNTKRRGLAKLIRAAQDGSIAAVVMECPDRLARFGYEYLERLFGVLGVELVVTVPQGAEGGDAESELVNDLLAVVSSLAVRLYGARGGREGAP</sequence>
<organism evidence="5">
    <name type="scientific">mine drainage metagenome</name>
    <dbReference type="NCBI Taxonomy" id="410659"/>
    <lineage>
        <taxon>unclassified sequences</taxon>
        <taxon>metagenomes</taxon>
        <taxon>ecological metagenomes</taxon>
    </lineage>
</organism>
<dbReference type="PANTHER" id="PTHR30461">
    <property type="entry name" value="DNA-INVERTASE FROM LAMBDOID PROPHAGE"/>
    <property type="match status" value="1"/>
</dbReference>
<dbReference type="GO" id="GO:0015074">
    <property type="term" value="P:DNA integration"/>
    <property type="evidence" value="ECO:0007669"/>
    <property type="project" value="UniProtKB-KW"/>
</dbReference>
<keyword evidence="3" id="KW-0233">DNA recombination</keyword>
<proteinExistence type="predicted"/>
<accession>T1AP88</accession>
<keyword evidence="1" id="KW-0229">DNA integration</keyword>
<reference evidence="5" key="2">
    <citation type="journal article" date="2014" name="ISME J.">
        <title>Microbial stratification in low pH oxic and suboxic macroscopic growths along an acid mine drainage.</title>
        <authorList>
            <person name="Mendez-Garcia C."/>
            <person name="Mesa V."/>
            <person name="Sprenger R.R."/>
            <person name="Richter M."/>
            <person name="Diez M.S."/>
            <person name="Solano J."/>
            <person name="Bargiela R."/>
            <person name="Golyshina O.V."/>
            <person name="Manteca A."/>
            <person name="Ramos J.L."/>
            <person name="Gallego J.R."/>
            <person name="Llorente I."/>
            <person name="Martins Dos Santos V.A."/>
            <person name="Jensen O.N."/>
            <person name="Pelaez A.I."/>
            <person name="Sanchez J."/>
            <person name="Ferrer M."/>
        </authorList>
    </citation>
    <scope>NUCLEOTIDE SEQUENCE</scope>
</reference>
<dbReference type="AlphaFoldDB" id="T1AP88"/>
<comment type="caution">
    <text evidence="5">The sequence shown here is derived from an EMBL/GenBank/DDBJ whole genome shotgun (WGS) entry which is preliminary data.</text>
</comment>
<evidence type="ECO:0000259" key="4">
    <source>
        <dbReference type="PROSITE" id="PS51736"/>
    </source>
</evidence>
<keyword evidence="2" id="KW-0238">DNA-binding</keyword>
<reference evidence="5" key="1">
    <citation type="submission" date="2013-08" db="EMBL/GenBank/DDBJ databases">
        <authorList>
            <person name="Mendez C."/>
            <person name="Richter M."/>
            <person name="Ferrer M."/>
            <person name="Sanchez J."/>
        </authorList>
    </citation>
    <scope>NUCLEOTIDE SEQUENCE</scope>
</reference>
<dbReference type="NCBIfam" id="NF033518">
    <property type="entry name" value="transpos_IS607"/>
    <property type="match status" value="1"/>
</dbReference>
<dbReference type="InterPro" id="IPR050639">
    <property type="entry name" value="SSR_resolvase"/>
</dbReference>
<dbReference type="FunFam" id="3.40.50.1390:FF:000002">
    <property type="entry name" value="ORF1 in transposon ISC1904"/>
    <property type="match status" value="1"/>
</dbReference>
<dbReference type="InterPro" id="IPR048046">
    <property type="entry name" value="Transpos_IS607"/>
</dbReference>
<dbReference type="PROSITE" id="PS51736">
    <property type="entry name" value="RECOMBINASES_3"/>
    <property type="match status" value="1"/>
</dbReference>
<dbReference type="GO" id="GO:0000150">
    <property type="term" value="F:DNA strand exchange activity"/>
    <property type="evidence" value="ECO:0007669"/>
    <property type="project" value="InterPro"/>
</dbReference>
<dbReference type="InterPro" id="IPR006119">
    <property type="entry name" value="Resolv_N"/>
</dbReference>
<feature type="domain" description="Resolvase/invertase-type recombinase catalytic" evidence="4">
    <location>
        <begin position="19"/>
        <end position="158"/>
    </location>
</feature>